<evidence type="ECO:0000313" key="2">
    <source>
        <dbReference type="Proteomes" id="UP000199599"/>
    </source>
</evidence>
<name>A0A1I1S4Z8_9LACO</name>
<protein>
    <submittedName>
        <fullName evidence="1">Predicted house-cleaning noncanonical NTP pyrophosphatase, all-alpha NTP-PPase (MazG) superfamily</fullName>
    </submittedName>
</protein>
<dbReference type="EMBL" id="FOMN01000003">
    <property type="protein sequence ID" value="SFD41595.1"/>
    <property type="molecule type" value="Genomic_DNA"/>
</dbReference>
<dbReference type="AlphaFoldDB" id="A0A1I1S4Z8"/>
<accession>A0A1I1S4Z8</accession>
<dbReference type="RefSeq" id="WP_090092823.1">
    <property type="nucleotide sequence ID" value="NZ_CBCRVU010000003.1"/>
</dbReference>
<reference evidence="2" key="1">
    <citation type="submission" date="2016-10" db="EMBL/GenBank/DDBJ databases">
        <authorList>
            <person name="Varghese N."/>
            <person name="Submissions S."/>
        </authorList>
    </citation>
    <scope>NUCLEOTIDE SEQUENCE [LARGE SCALE GENOMIC DNA]</scope>
    <source>
        <strain evidence="2">R-53102</strain>
    </source>
</reference>
<dbReference type="Pfam" id="PF01503">
    <property type="entry name" value="PRA-PH"/>
    <property type="match status" value="1"/>
</dbReference>
<gene>
    <name evidence="1" type="ORF">SAMN04487792_0744</name>
</gene>
<dbReference type="Gene3D" id="1.10.287.1080">
    <property type="entry name" value="MazG-like"/>
    <property type="match status" value="1"/>
</dbReference>
<dbReference type="InterPro" id="IPR038735">
    <property type="entry name" value="MSMEG_1276-like_NTP-PPase_dom"/>
</dbReference>
<dbReference type="SUPFAM" id="SSF101386">
    <property type="entry name" value="all-alpha NTP pyrophosphatases"/>
    <property type="match status" value="1"/>
</dbReference>
<evidence type="ECO:0000313" key="1">
    <source>
        <dbReference type="EMBL" id="SFD41595.1"/>
    </source>
</evidence>
<dbReference type="InterPro" id="IPR021130">
    <property type="entry name" value="PRib-ATP_PPHydrolase-like"/>
</dbReference>
<organism evidence="1 2">
    <name type="scientific">Lactobacillus bombicola</name>
    <dbReference type="NCBI Taxonomy" id="1505723"/>
    <lineage>
        <taxon>Bacteria</taxon>
        <taxon>Bacillati</taxon>
        <taxon>Bacillota</taxon>
        <taxon>Bacilli</taxon>
        <taxon>Lactobacillales</taxon>
        <taxon>Lactobacillaceae</taxon>
        <taxon>Lactobacillus</taxon>
    </lineage>
</organism>
<dbReference type="CDD" id="cd11532">
    <property type="entry name" value="NTP-PPase_COG4997"/>
    <property type="match status" value="1"/>
</dbReference>
<dbReference type="Proteomes" id="UP000199599">
    <property type="component" value="Unassembled WGS sequence"/>
</dbReference>
<dbReference type="STRING" id="1505723.SAMN04487792_0744"/>
<proteinExistence type="predicted"/>
<sequence length="103" mass="11985">MKKLVRDKIPEFVENAKFRKLADSEREPALRKKLIEETMEVIEADSATNLIEELGDVYEVILTYLKFKGVDQATFLKQVEKKRTLKGSFAEFLEMEQGENDNQ</sequence>